<dbReference type="PANTHER" id="PTHR42852:SF6">
    <property type="entry name" value="THIOL:DISULFIDE INTERCHANGE PROTEIN DSBE"/>
    <property type="match status" value="1"/>
</dbReference>
<name>A0A837G629_9VIBR</name>
<gene>
    <name evidence="6" type="ORF">TW71_13665</name>
</gene>
<evidence type="ECO:0000256" key="4">
    <source>
        <dbReference type="ARBA" id="ARBA00023157"/>
    </source>
</evidence>
<comment type="similarity">
    <text evidence="2">Belongs to the thioredoxin family. DsbE subfamily.</text>
</comment>
<evidence type="ECO:0000256" key="3">
    <source>
        <dbReference type="ARBA" id="ARBA00022748"/>
    </source>
</evidence>
<dbReference type="GO" id="GO:0005886">
    <property type="term" value="C:plasma membrane"/>
    <property type="evidence" value="ECO:0007669"/>
    <property type="project" value="UniProtKB-SubCell"/>
</dbReference>
<comment type="caution">
    <text evidence="6">The sequence shown here is derived from an EMBL/GenBank/DDBJ whole genome shotgun (WGS) entry which is preliminary data.</text>
</comment>
<evidence type="ECO:0000256" key="1">
    <source>
        <dbReference type="ARBA" id="ARBA00004383"/>
    </source>
</evidence>
<keyword evidence="4" id="KW-1015">Disulfide bond</keyword>
<dbReference type="Pfam" id="PF08534">
    <property type="entry name" value="Redoxin"/>
    <property type="match status" value="1"/>
</dbReference>
<evidence type="ECO:0000256" key="2">
    <source>
        <dbReference type="ARBA" id="ARBA00007758"/>
    </source>
</evidence>
<dbReference type="AlphaFoldDB" id="A0A837G629"/>
<keyword evidence="5" id="KW-0676">Redox-active center</keyword>
<evidence type="ECO:0000313" key="6">
    <source>
        <dbReference type="EMBL" id="KJY72021.1"/>
    </source>
</evidence>
<dbReference type="SUPFAM" id="SSF52833">
    <property type="entry name" value="Thioredoxin-like"/>
    <property type="match status" value="1"/>
</dbReference>
<proteinExistence type="inferred from homology"/>
<protein>
    <submittedName>
        <fullName evidence="6">Thiol:disulfide interchange protein DsbE</fullName>
    </submittedName>
</protein>
<dbReference type="EMBL" id="JXXR01000015">
    <property type="protein sequence ID" value="KJY72021.1"/>
    <property type="molecule type" value="Genomic_DNA"/>
</dbReference>
<dbReference type="GO" id="GO:0015036">
    <property type="term" value="F:disulfide oxidoreductase activity"/>
    <property type="evidence" value="ECO:0007669"/>
    <property type="project" value="InterPro"/>
</dbReference>
<dbReference type="InterPro" id="IPR013740">
    <property type="entry name" value="Redoxin"/>
</dbReference>
<dbReference type="PANTHER" id="PTHR42852">
    <property type="entry name" value="THIOL:DISULFIDE INTERCHANGE PROTEIN DSBE"/>
    <property type="match status" value="1"/>
</dbReference>
<dbReference type="GO" id="GO:0017004">
    <property type="term" value="P:cytochrome complex assembly"/>
    <property type="evidence" value="ECO:0007669"/>
    <property type="project" value="UniProtKB-KW"/>
</dbReference>
<dbReference type="NCBIfam" id="TIGR00385">
    <property type="entry name" value="dsbE"/>
    <property type="match status" value="1"/>
</dbReference>
<dbReference type="InterPro" id="IPR050553">
    <property type="entry name" value="Thioredoxin_ResA/DsbE_sf"/>
</dbReference>
<accession>A0A837G629</accession>
<dbReference type="InterPro" id="IPR013766">
    <property type="entry name" value="Thioredoxin_domain"/>
</dbReference>
<dbReference type="RefSeq" id="WP_045986248.1">
    <property type="nucleotide sequence ID" value="NZ_CP063051.1"/>
</dbReference>
<evidence type="ECO:0000256" key="5">
    <source>
        <dbReference type="ARBA" id="ARBA00023284"/>
    </source>
</evidence>
<dbReference type="PROSITE" id="PS51352">
    <property type="entry name" value="THIOREDOXIN_2"/>
    <property type="match status" value="1"/>
</dbReference>
<dbReference type="InterPro" id="IPR036249">
    <property type="entry name" value="Thioredoxin-like_sf"/>
</dbReference>
<comment type="subcellular location">
    <subcellularLocation>
        <location evidence="1">Cell inner membrane</location>
        <topology evidence="1">Single-pass membrane protein</topology>
        <orientation evidence="1">Periplasmic side</orientation>
    </subcellularLocation>
</comment>
<reference evidence="6" key="1">
    <citation type="journal article" date="2015" name="BMC Genomics">
        <title>Genome mining reveals unlocked bioactive potential of marine Gram-negative bacteria.</title>
        <authorList>
            <person name="Machado H."/>
            <person name="Sonnenschein E.C."/>
            <person name="Melchiorsen J."/>
            <person name="Gram L."/>
        </authorList>
    </citation>
    <scope>NUCLEOTIDE SEQUENCE</scope>
    <source>
        <strain evidence="6">S2052</strain>
    </source>
</reference>
<dbReference type="GO" id="GO:0030288">
    <property type="term" value="C:outer membrane-bounded periplasmic space"/>
    <property type="evidence" value="ECO:0007669"/>
    <property type="project" value="InterPro"/>
</dbReference>
<dbReference type="InterPro" id="IPR004799">
    <property type="entry name" value="Periplasmic_diS_OxRdtase_DsbE"/>
</dbReference>
<sequence>MMSSKKSKFIVLCVLLVVFILILGAALSEDTHNSGSHAVRAFPVHEVKLLAGNELIQTKALFQSEYQLVNVWASWCSICRAEHEFLNQLSEQGIAVIGLNYRDQAKAANQYLAQLGDPYQTVIYDPQGELSIDLGVVGTPETYLINQAGEIVYKHSGLLNLNIWQKQFARFFTEEKS</sequence>
<dbReference type="Gene3D" id="3.40.30.10">
    <property type="entry name" value="Glutaredoxin"/>
    <property type="match status" value="1"/>
</dbReference>
<keyword evidence="3" id="KW-0201">Cytochrome c-type biogenesis</keyword>
<organism evidence="6">
    <name type="scientific">Vibrio coralliilyticus</name>
    <dbReference type="NCBI Taxonomy" id="190893"/>
    <lineage>
        <taxon>Bacteria</taxon>
        <taxon>Pseudomonadati</taxon>
        <taxon>Pseudomonadota</taxon>
        <taxon>Gammaproteobacteria</taxon>
        <taxon>Vibrionales</taxon>
        <taxon>Vibrionaceae</taxon>
        <taxon>Vibrio</taxon>
    </lineage>
</organism>